<dbReference type="SFLD" id="SFLDS00019">
    <property type="entry name" value="Glutathione_Transferase_(cytos"/>
    <property type="match status" value="1"/>
</dbReference>
<dbReference type="AlphaFoldDB" id="A0A0F4YFG9"/>
<dbReference type="PROSITE" id="PS50405">
    <property type="entry name" value="GST_CTER"/>
    <property type="match status" value="1"/>
</dbReference>
<dbReference type="Proteomes" id="UP000053958">
    <property type="component" value="Unassembled WGS sequence"/>
</dbReference>
<dbReference type="SFLD" id="SFLDG00358">
    <property type="entry name" value="Main_(cytGST)"/>
    <property type="match status" value="1"/>
</dbReference>
<dbReference type="RefSeq" id="XP_013322970.1">
    <property type="nucleotide sequence ID" value="XM_013467516.1"/>
</dbReference>
<dbReference type="InterPro" id="IPR010987">
    <property type="entry name" value="Glutathione-S-Trfase_C-like"/>
</dbReference>
<dbReference type="InterPro" id="IPR004045">
    <property type="entry name" value="Glutathione_S-Trfase_N"/>
</dbReference>
<dbReference type="Gene3D" id="1.20.1050.10">
    <property type="match status" value="1"/>
</dbReference>
<dbReference type="Gene3D" id="3.40.30.10">
    <property type="entry name" value="Glutaredoxin"/>
    <property type="match status" value="1"/>
</dbReference>
<dbReference type="GO" id="GO:0016740">
    <property type="term" value="F:transferase activity"/>
    <property type="evidence" value="ECO:0007669"/>
    <property type="project" value="UniProtKB-KW"/>
</dbReference>
<dbReference type="CDD" id="cd03046">
    <property type="entry name" value="GST_N_GTT1_like"/>
    <property type="match status" value="1"/>
</dbReference>
<evidence type="ECO:0000259" key="2">
    <source>
        <dbReference type="PROSITE" id="PS50404"/>
    </source>
</evidence>
<dbReference type="InterPro" id="IPR036249">
    <property type="entry name" value="Thioredoxin-like_sf"/>
</dbReference>
<evidence type="ECO:0000313" key="5">
    <source>
        <dbReference type="Proteomes" id="UP000053958"/>
    </source>
</evidence>
<evidence type="ECO:0000313" key="4">
    <source>
        <dbReference type="EMBL" id="KKA16358.1"/>
    </source>
</evidence>
<reference evidence="4 5" key="1">
    <citation type="submission" date="2015-04" db="EMBL/GenBank/DDBJ databases">
        <authorList>
            <person name="Heijne W.H."/>
            <person name="Fedorova N.D."/>
            <person name="Nierman W.C."/>
            <person name="Vollebregt A.W."/>
            <person name="Zhao Z."/>
            <person name="Wu L."/>
            <person name="Kumar M."/>
            <person name="Stam H."/>
            <person name="van den Berg M.A."/>
            <person name="Pel H.J."/>
        </authorList>
    </citation>
    <scope>NUCLEOTIDE SEQUENCE [LARGE SCALE GENOMIC DNA]</scope>
    <source>
        <strain evidence="4 5">CBS 393.64</strain>
    </source>
</reference>
<dbReference type="InterPro" id="IPR040079">
    <property type="entry name" value="Glutathione_S-Trfase"/>
</dbReference>
<dbReference type="EMBL" id="LASV01000785">
    <property type="protein sequence ID" value="KKA16358.1"/>
    <property type="molecule type" value="Genomic_DNA"/>
</dbReference>
<accession>A0A0F4YFG9</accession>
<comment type="caution">
    <text evidence="4">The sequence shown here is derived from an EMBL/GenBank/DDBJ whole genome shotgun (WGS) entry which is preliminary data.</text>
</comment>
<organism evidence="4 5">
    <name type="scientific">Rasamsonia emersonii (strain ATCC 16479 / CBS 393.64 / IMI 116815)</name>
    <dbReference type="NCBI Taxonomy" id="1408163"/>
    <lineage>
        <taxon>Eukaryota</taxon>
        <taxon>Fungi</taxon>
        <taxon>Dikarya</taxon>
        <taxon>Ascomycota</taxon>
        <taxon>Pezizomycotina</taxon>
        <taxon>Eurotiomycetes</taxon>
        <taxon>Eurotiomycetidae</taxon>
        <taxon>Eurotiales</taxon>
        <taxon>Trichocomaceae</taxon>
        <taxon>Rasamsonia</taxon>
    </lineage>
</organism>
<name>A0A0F4YFG9_RASE3</name>
<dbReference type="InterPro" id="IPR036282">
    <property type="entry name" value="Glutathione-S-Trfase_C_sf"/>
</dbReference>
<sequence length="263" mass="29583">MADTTENRDVKITLYWLNESRAQNILWLLEALQLPYQLKPFKRGPDGFAPAELKQIHPLGKSPVVTIERPGQTQPLVLAESGNIIEYLVDHFGGVEKGLVPQRYVDGSGEETESWLRYRFFMHYSEGSLMPNLLLALILNNLRNAPVPFFIRPFIRPFTRMIANQIQTSFLDKQFAVHFPFLENQLKTAPGVDNTDTIKRGGLCGKDFTAADMLMSFGLIAATEFGLITKDKFPEIVAYTERIKADEAYKKAAAKAAEISASL</sequence>
<proteinExistence type="inferred from homology"/>
<dbReference type="GeneID" id="25313114"/>
<keyword evidence="4" id="KW-0808">Transferase</keyword>
<dbReference type="PANTHER" id="PTHR44051:SF9">
    <property type="entry name" value="GLUTATHIONE S-TRANSFERASE 1"/>
    <property type="match status" value="1"/>
</dbReference>
<evidence type="ECO:0000259" key="3">
    <source>
        <dbReference type="PROSITE" id="PS50405"/>
    </source>
</evidence>
<dbReference type="Pfam" id="PF13409">
    <property type="entry name" value="GST_N_2"/>
    <property type="match status" value="1"/>
</dbReference>
<dbReference type="OrthoDB" id="2098326at2759"/>
<comment type="similarity">
    <text evidence="1">Belongs to the GST superfamily.</text>
</comment>
<protein>
    <submittedName>
        <fullName evidence="4">Glutathione S-transferase</fullName>
    </submittedName>
</protein>
<dbReference type="SUPFAM" id="SSF52833">
    <property type="entry name" value="Thioredoxin-like"/>
    <property type="match status" value="1"/>
</dbReference>
<feature type="domain" description="GST N-terminal" evidence="2">
    <location>
        <begin position="9"/>
        <end position="96"/>
    </location>
</feature>
<feature type="domain" description="GST C-terminal" evidence="3">
    <location>
        <begin position="124"/>
        <end position="263"/>
    </location>
</feature>
<dbReference type="SUPFAM" id="SSF47616">
    <property type="entry name" value="GST C-terminal domain-like"/>
    <property type="match status" value="1"/>
</dbReference>
<gene>
    <name evidence="4" type="ORF">T310_10054</name>
</gene>
<dbReference type="STRING" id="1408163.A0A0F4YFG9"/>
<keyword evidence="5" id="KW-1185">Reference proteome</keyword>
<dbReference type="PROSITE" id="PS50404">
    <property type="entry name" value="GST_NTER"/>
    <property type="match status" value="1"/>
</dbReference>
<dbReference type="PANTHER" id="PTHR44051">
    <property type="entry name" value="GLUTATHIONE S-TRANSFERASE-RELATED"/>
    <property type="match status" value="1"/>
</dbReference>
<evidence type="ECO:0000256" key="1">
    <source>
        <dbReference type="ARBA" id="ARBA00007409"/>
    </source>
</evidence>